<evidence type="ECO:0000313" key="2">
    <source>
        <dbReference type="Proteomes" id="UP001454036"/>
    </source>
</evidence>
<reference evidence="1 2" key="1">
    <citation type="submission" date="2024-01" db="EMBL/GenBank/DDBJ databases">
        <title>The complete chloroplast genome sequence of Lithospermum erythrorhizon: insights into the phylogenetic relationship among Boraginaceae species and the maternal lineages of purple gromwells.</title>
        <authorList>
            <person name="Okada T."/>
            <person name="Watanabe K."/>
        </authorList>
    </citation>
    <scope>NUCLEOTIDE SEQUENCE [LARGE SCALE GENOMIC DNA]</scope>
</reference>
<dbReference type="EMBL" id="BAABME010001441">
    <property type="protein sequence ID" value="GAA0149631.1"/>
    <property type="molecule type" value="Genomic_DNA"/>
</dbReference>
<gene>
    <name evidence="1" type="ORF">LIER_08765</name>
</gene>
<evidence type="ECO:0000313" key="1">
    <source>
        <dbReference type="EMBL" id="GAA0149631.1"/>
    </source>
</evidence>
<sequence length="106" mass="11531">MGGIFIARLTGGVSVLLGFIRITVPYCLEQASLLNLSHPSIGDSGVQDLDDSNLRGGRPGAGRYNLSLKCSSGCIVYHCLMSWSETIIEVRMLQLGWEKMMRALGQ</sequence>
<accession>A0AAV3PG21</accession>
<protein>
    <submittedName>
        <fullName evidence="1">Uncharacterized protein</fullName>
    </submittedName>
</protein>
<dbReference type="AlphaFoldDB" id="A0AAV3PG21"/>
<keyword evidence="2" id="KW-1185">Reference proteome</keyword>
<proteinExistence type="predicted"/>
<organism evidence="1 2">
    <name type="scientific">Lithospermum erythrorhizon</name>
    <name type="common">Purple gromwell</name>
    <name type="synonym">Lithospermum officinale var. erythrorhizon</name>
    <dbReference type="NCBI Taxonomy" id="34254"/>
    <lineage>
        <taxon>Eukaryota</taxon>
        <taxon>Viridiplantae</taxon>
        <taxon>Streptophyta</taxon>
        <taxon>Embryophyta</taxon>
        <taxon>Tracheophyta</taxon>
        <taxon>Spermatophyta</taxon>
        <taxon>Magnoliopsida</taxon>
        <taxon>eudicotyledons</taxon>
        <taxon>Gunneridae</taxon>
        <taxon>Pentapetalae</taxon>
        <taxon>asterids</taxon>
        <taxon>lamiids</taxon>
        <taxon>Boraginales</taxon>
        <taxon>Boraginaceae</taxon>
        <taxon>Boraginoideae</taxon>
        <taxon>Lithospermeae</taxon>
        <taxon>Lithospermum</taxon>
    </lineage>
</organism>
<comment type="caution">
    <text evidence="1">The sequence shown here is derived from an EMBL/GenBank/DDBJ whole genome shotgun (WGS) entry which is preliminary data.</text>
</comment>
<name>A0AAV3PG21_LITER</name>
<dbReference type="Proteomes" id="UP001454036">
    <property type="component" value="Unassembled WGS sequence"/>
</dbReference>